<reference evidence="1" key="1">
    <citation type="submission" date="2022-07" db="EMBL/GenBank/DDBJ databases">
        <title>Phylogenomic reconstructions and comparative analyses of Kickxellomycotina fungi.</title>
        <authorList>
            <person name="Reynolds N.K."/>
            <person name="Stajich J.E."/>
            <person name="Barry K."/>
            <person name="Grigoriev I.V."/>
            <person name="Crous P."/>
            <person name="Smith M.E."/>
        </authorList>
    </citation>
    <scope>NUCLEOTIDE SEQUENCE</scope>
    <source>
        <strain evidence="1">CBS 190363</strain>
    </source>
</reference>
<dbReference type="EMBL" id="JANBVB010000848">
    <property type="protein sequence ID" value="KAJ2891958.1"/>
    <property type="molecule type" value="Genomic_DNA"/>
</dbReference>
<accession>A0ACC1M0V2</accession>
<gene>
    <name evidence="1" type="ORF">IWW38_003404</name>
</gene>
<dbReference type="Proteomes" id="UP001139981">
    <property type="component" value="Unassembled WGS sequence"/>
</dbReference>
<sequence>MALRFELANIATSSTVVPRRGKLVLDRSATGGDSSAERPATVLETPTFFKYTRHGLQPHLVPEVAAELDALPMATRVQAEDFLESDTPDCVKFGDGLHKFIALDPADILLLDTLDPTITVRVAKSTNTYMSIDSEGGTRRLTPGLFAQLTNSLRPDIIIPPADIVEEPLPSLTQGKRISKSVARSAKWLEECMAALTHPAAVFAPVVGSHSLELRTMSAKALAARHDIAGYVFNDVCLTVPLEHKLRLVNHSLRILDASKPRYMLGASAPDAVLLAVLSGIDLFDSSYPYAVTEQGLASTYVLDQDNSANVLPHCLDMWQETMFADFGPLVDGCTCFTCRSHHRSYIHHLLKTKEMLATVLLQIHNTHWYQRFFADIRRSMERGSLAADAALFMQKYDCETQLSGGIGELNRLANRPFSELSTLSAQTCSPTTKIQRKRHAEPQVVTL</sequence>
<organism evidence="1 2">
    <name type="scientific">Coemansia aciculifera</name>
    <dbReference type="NCBI Taxonomy" id="417176"/>
    <lineage>
        <taxon>Eukaryota</taxon>
        <taxon>Fungi</taxon>
        <taxon>Fungi incertae sedis</taxon>
        <taxon>Zoopagomycota</taxon>
        <taxon>Kickxellomycotina</taxon>
        <taxon>Kickxellomycetes</taxon>
        <taxon>Kickxellales</taxon>
        <taxon>Kickxellaceae</taxon>
        <taxon>Coemansia</taxon>
    </lineage>
</organism>
<keyword evidence="2" id="KW-1185">Reference proteome</keyword>
<proteinExistence type="predicted"/>
<name>A0ACC1M0V2_9FUNG</name>
<protein>
    <submittedName>
        <fullName evidence="1">Uncharacterized protein</fullName>
    </submittedName>
</protein>
<evidence type="ECO:0000313" key="2">
    <source>
        <dbReference type="Proteomes" id="UP001139981"/>
    </source>
</evidence>
<evidence type="ECO:0000313" key="1">
    <source>
        <dbReference type="EMBL" id="KAJ2891958.1"/>
    </source>
</evidence>
<comment type="caution">
    <text evidence="1">The sequence shown here is derived from an EMBL/GenBank/DDBJ whole genome shotgun (WGS) entry which is preliminary data.</text>
</comment>